<dbReference type="PROSITE" id="PS50931">
    <property type="entry name" value="HTH_LYSR"/>
    <property type="match status" value="1"/>
</dbReference>
<dbReference type="InterPro" id="IPR005119">
    <property type="entry name" value="LysR_subst-bd"/>
</dbReference>
<dbReference type="Gene3D" id="3.40.190.290">
    <property type="match status" value="1"/>
</dbReference>
<protein>
    <submittedName>
        <fullName evidence="7">LysR family transcriptional regulator</fullName>
    </submittedName>
</protein>
<sequence length="293" mass="33800">MNIKQLTILKTLLATRSYTDTARTLNYTQSNISQQIQQLETELQNNLFTHKNKQLVPTDFLIQLLPLINNYIATHEEILNISNQNVNKGTLKIAAPESIMTTGLSDVIKSFIAKYPEIELDIFNNSCSHNQNLLMNSEVDIAFVVNEKISNKYIHTRKLSTEQLVLVAHPEAPDTLPELLHHTIYNHFVINERDSTYRVAFESFIDSHNIEIKKTTELWSIHTIKTFLLDNIGFSVLPYRTVATELQNQQLKIISPVYSELPSFYTFALTKKMGWDNPLIKLFLQEMNLFTKN</sequence>
<proteinExistence type="inferred from homology"/>
<dbReference type="PANTHER" id="PTHR30126:SF100">
    <property type="entry name" value="LYSR-FAMILY TRANSCRIPTIONAL REGULATOR"/>
    <property type="match status" value="1"/>
</dbReference>
<dbReference type="SUPFAM" id="SSF46785">
    <property type="entry name" value="Winged helix' DNA-binding domain"/>
    <property type="match status" value="1"/>
</dbReference>
<gene>
    <name evidence="7" type="primary">yofA_1</name>
    <name evidence="7" type="ORF">NCTC12195_00030</name>
    <name evidence="6" type="ORF">SGA02_25810</name>
</gene>
<feature type="domain" description="HTH lysR-type" evidence="5">
    <location>
        <begin position="1"/>
        <end position="58"/>
    </location>
</feature>
<dbReference type="Gene3D" id="1.10.10.10">
    <property type="entry name" value="Winged helix-like DNA-binding domain superfamily/Winged helix DNA-binding domain"/>
    <property type="match status" value="1"/>
</dbReference>
<dbReference type="EMBL" id="BKAX01000011">
    <property type="protein sequence ID" value="GEQ06753.1"/>
    <property type="molecule type" value="Genomic_DNA"/>
</dbReference>
<dbReference type="InterPro" id="IPR036390">
    <property type="entry name" value="WH_DNA-bd_sf"/>
</dbReference>
<dbReference type="SUPFAM" id="SSF53850">
    <property type="entry name" value="Periplasmic binding protein-like II"/>
    <property type="match status" value="1"/>
</dbReference>
<evidence type="ECO:0000313" key="8">
    <source>
        <dbReference type="Proteomes" id="UP000255277"/>
    </source>
</evidence>
<keyword evidence="3" id="KW-0238">DNA-binding</keyword>
<keyword evidence="9" id="KW-1185">Reference proteome</keyword>
<dbReference type="InterPro" id="IPR036388">
    <property type="entry name" value="WH-like_DNA-bd_sf"/>
</dbReference>
<evidence type="ECO:0000313" key="6">
    <source>
        <dbReference type="EMBL" id="GEQ06753.1"/>
    </source>
</evidence>
<organism evidence="7 8">
    <name type="scientific">Staphylococcus gallinarum</name>
    <dbReference type="NCBI Taxonomy" id="1293"/>
    <lineage>
        <taxon>Bacteria</taxon>
        <taxon>Bacillati</taxon>
        <taxon>Bacillota</taxon>
        <taxon>Bacilli</taxon>
        <taxon>Bacillales</taxon>
        <taxon>Staphylococcaceae</taxon>
        <taxon>Staphylococcus</taxon>
    </lineage>
</organism>
<dbReference type="STRING" id="1293.SH09_10525"/>
<dbReference type="OrthoDB" id="9803735at2"/>
<dbReference type="AlphaFoldDB" id="A0A0D0SL50"/>
<name>A0A0D0SL50_STAGA</name>
<reference evidence="6 9" key="2">
    <citation type="submission" date="2019-07" db="EMBL/GenBank/DDBJ databases">
        <title>Whole genome shotgun sequence of Staphylococcus gallinarum NBRC 109767.</title>
        <authorList>
            <person name="Hosoyama A."/>
            <person name="Uohara A."/>
            <person name="Ohji S."/>
            <person name="Ichikawa N."/>
        </authorList>
    </citation>
    <scope>NUCLEOTIDE SEQUENCE [LARGE SCALE GENOMIC DNA]</scope>
    <source>
        <strain evidence="6 9">NBRC 109767</strain>
    </source>
</reference>
<dbReference type="Pfam" id="PF03466">
    <property type="entry name" value="LysR_substrate"/>
    <property type="match status" value="1"/>
</dbReference>
<dbReference type="GO" id="GO:0000976">
    <property type="term" value="F:transcription cis-regulatory region binding"/>
    <property type="evidence" value="ECO:0007669"/>
    <property type="project" value="TreeGrafter"/>
</dbReference>
<dbReference type="CDD" id="cd05466">
    <property type="entry name" value="PBP2_LTTR_substrate"/>
    <property type="match status" value="1"/>
</dbReference>
<dbReference type="PANTHER" id="PTHR30126">
    <property type="entry name" value="HTH-TYPE TRANSCRIPTIONAL REGULATOR"/>
    <property type="match status" value="1"/>
</dbReference>
<evidence type="ECO:0000256" key="1">
    <source>
        <dbReference type="ARBA" id="ARBA00009437"/>
    </source>
</evidence>
<comment type="similarity">
    <text evidence="1">Belongs to the LysR transcriptional regulatory family.</text>
</comment>
<reference evidence="7 8" key="1">
    <citation type="submission" date="2018-06" db="EMBL/GenBank/DDBJ databases">
        <authorList>
            <consortium name="Pathogen Informatics"/>
            <person name="Doyle S."/>
        </authorList>
    </citation>
    <scope>NUCLEOTIDE SEQUENCE [LARGE SCALE GENOMIC DNA]</scope>
    <source>
        <strain evidence="7 8">NCTC12195</strain>
    </source>
</reference>
<dbReference type="EMBL" id="UHDK01000001">
    <property type="protein sequence ID" value="SUM30631.1"/>
    <property type="molecule type" value="Genomic_DNA"/>
</dbReference>
<dbReference type="Proteomes" id="UP000321057">
    <property type="component" value="Unassembled WGS sequence"/>
</dbReference>
<dbReference type="RefSeq" id="WP_042739606.1">
    <property type="nucleotide sequence ID" value="NZ_BKAX01000011.1"/>
</dbReference>
<dbReference type="Proteomes" id="UP000255277">
    <property type="component" value="Unassembled WGS sequence"/>
</dbReference>
<evidence type="ECO:0000256" key="2">
    <source>
        <dbReference type="ARBA" id="ARBA00023015"/>
    </source>
</evidence>
<keyword evidence="2" id="KW-0805">Transcription regulation</keyword>
<dbReference type="InterPro" id="IPR000847">
    <property type="entry name" value="LysR_HTH_N"/>
</dbReference>
<evidence type="ECO:0000259" key="5">
    <source>
        <dbReference type="PROSITE" id="PS50931"/>
    </source>
</evidence>
<evidence type="ECO:0000313" key="7">
    <source>
        <dbReference type="EMBL" id="SUM30631.1"/>
    </source>
</evidence>
<evidence type="ECO:0000313" key="9">
    <source>
        <dbReference type="Proteomes" id="UP000321057"/>
    </source>
</evidence>
<dbReference type="Pfam" id="PF00126">
    <property type="entry name" value="HTH_1"/>
    <property type="match status" value="1"/>
</dbReference>
<evidence type="ECO:0000256" key="4">
    <source>
        <dbReference type="ARBA" id="ARBA00023163"/>
    </source>
</evidence>
<evidence type="ECO:0000256" key="3">
    <source>
        <dbReference type="ARBA" id="ARBA00023125"/>
    </source>
</evidence>
<keyword evidence="4" id="KW-0804">Transcription</keyword>
<dbReference type="GO" id="GO:0003700">
    <property type="term" value="F:DNA-binding transcription factor activity"/>
    <property type="evidence" value="ECO:0007669"/>
    <property type="project" value="InterPro"/>
</dbReference>
<accession>A0A0D0SL50</accession>